<proteinExistence type="predicted"/>
<feature type="domain" description="DUF4143" evidence="2">
    <location>
        <begin position="232"/>
        <end position="385"/>
    </location>
</feature>
<dbReference type="InterPro" id="IPR041682">
    <property type="entry name" value="AAA_14"/>
</dbReference>
<dbReference type="Pfam" id="PF13173">
    <property type="entry name" value="AAA_14"/>
    <property type="match status" value="1"/>
</dbReference>
<evidence type="ECO:0008006" key="5">
    <source>
        <dbReference type="Google" id="ProtNLM"/>
    </source>
</evidence>
<protein>
    <recommendedName>
        <fullName evidence="5">AAA+ ATPase domain-containing protein</fullName>
    </recommendedName>
</protein>
<dbReference type="OrthoDB" id="9801806at2"/>
<feature type="domain" description="AAA" evidence="1">
    <location>
        <begin position="19"/>
        <end position="152"/>
    </location>
</feature>
<dbReference type="InterPro" id="IPR027417">
    <property type="entry name" value="P-loop_NTPase"/>
</dbReference>
<dbReference type="PANTHER" id="PTHR33295">
    <property type="entry name" value="ATPASE"/>
    <property type="match status" value="1"/>
</dbReference>
<dbReference type="RefSeq" id="WP_103202496.1">
    <property type="nucleotide sequence ID" value="NZ_CVTD020000015.1"/>
</dbReference>
<evidence type="ECO:0000259" key="2">
    <source>
        <dbReference type="Pfam" id="PF13635"/>
    </source>
</evidence>
<dbReference type="EMBL" id="CVTD020000015">
    <property type="protein sequence ID" value="CRZ34379.1"/>
    <property type="molecule type" value="Genomic_DNA"/>
</dbReference>
<keyword evidence="4" id="KW-1185">Reference proteome</keyword>
<evidence type="ECO:0000259" key="1">
    <source>
        <dbReference type="Pfam" id="PF13173"/>
    </source>
</evidence>
<dbReference type="InterPro" id="IPR025420">
    <property type="entry name" value="DUF4143"/>
</dbReference>
<dbReference type="Pfam" id="PF13635">
    <property type="entry name" value="DUF4143"/>
    <property type="match status" value="1"/>
</dbReference>
<sequence>MKRTAIEHLLKWSQNEDVRPVILTGAKGVGKTYLACDFAKSFYEQFLYVNFEHDAMASELFKSKDPFKVSALLLEYYSVNKTGLSLDNLSGDRLLILDEVSHCPDALNMLAELQFTGEFHRIIAISSSPIKKEVLDLYYHIPVYPLLFNEFLVAIAKDWYIETIITHFETDKKIPEIVHKELLSLFNLYLIIGGMPGIINEYLNFDNLLNITENHMLLMGTYRSYLSNISSDSEALKMNQVLGSIPLQLLKENKKFQYKLIRKGTTHAMYKESIQNLADRNYIIPSYKITSDELSKINAILEENRLNVNELTSFKLYLSDVGILNSLISKQVKPPFNNLASKAIMENYVAENLQANGYPIMFWESDSTAKIDFLIPKDGYIIPVELFTDENTRSKNLSVLKQKTDFPYAIKISSRNFGYSKNVKYVPYYAVFCI</sequence>
<accession>A0A0H5SFY4</accession>
<reference evidence="3 4" key="1">
    <citation type="submission" date="2015-06" db="EMBL/GenBank/DDBJ databases">
        <authorList>
            <person name="Wibberg Daniel"/>
        </authorList>
    </citation>
    <scope>NUCLEOTIDE SEQUENCE [LARGE SCALE GENOMIC DNA]</scope>
    <source>
        <strain evidence="3 4">T3/55T</strain>
    </source>
</reference>
<name>A0A0H5SFY4_HERHM</name>
<dbReference type="AlphaFoldDB" id="A0A0H5SFY4"/>
<evidence type="ECO:0000313" key="4">
    <source>
        <dbReference type="Proteomes" id="UP000236497"/>
    </source>
</evidence>
<gene>
    <name evidence="3" type="ORF">HHT355_1177</name>
</gene>
<evidence type="ECO:0000313" key="3">
    <source>
        <dbReference type="EMBL" id="CRZ34379.1"/>
    </source>
</evidence>
<dbReference type="Proteomes" id="UP000236497">
    <property type="component" value="Unassembled WGS sequence"/>
</dbReference>
<organism evidence="3 4">
    <name type="scientific">Herbinix hemicellulosilytica</name>
    <dbReference type="NCBI Taxonomy" id="1564487"/>
    <lineage>
        <taxon>Bacteria</taxon>
        <taxon>Bacillati</taxon>
        <taxon>Bacillota</taxon>
        <taxon>Clostridia</taxon>
        <taxon>Lachnospirales</taxon>
        <taxon>Lachnospiraceae</taxon>
        <taxon>Herbinix</taxon>
    </lineage>
</organism>
<dbReference type="SUPFAM" id="SSF52540">
    <property type="entry name" value="P-loop containing nucleoside triphosphate hydrolases"/>
    <property type="match status" value="1"/>
</dbReference>
<dbReference type="PANTHER" id="PTHR33295:SF7">
    <property type="entry name" value="ATPASE"/>
    <property type="match status" value="1"/>
</dbReference>
<dbReference type="Gene3D" id="3.40.50.300">
    <property type="entry name" value="P-loop containing nucleotide triphosphate hydrolases"/>
    <property type="match status" value="1"/>
</dbReference>